<evidence type="ECO:0000256" key="6">
    <source>
        <dbReference type="SAM" id="MobiDB-lite"/>
    </source>
</evidence>
<dbReference type="STRING" id="7159.Q0C781"/>
<dbReference type="FunCoup" id="Q0C781">
    <property type="interactions" value="1373"/>
</dbReference>
<feature type="region of interest" description="Disordered" evidence="6">
    <location>
        <begin position="81"/>
        <end position="119"/>
    </location>
</feature>
<evidence type="ECO:0000256" key="3">
    <source>
        <dbReference type="ARBA" id="ARBA00023274"/>
    </source>
</evidence>
<evidence type="ECO:0000256" key="1">
    <source>
        <dbReference type="ARBA" id="ARBA00009106"/>
    </source>
</evidence>
<sequence length="201" mass="22727">MNANGVTMPTVAFDFDFFFDTWLWLAPLLVVSPFRVGAYLPQLATLLRVTTTKRTSVKVCVWPLPAFIACRRRTFFPSTFANMPPKKDTKGAAKQPQKTQKKKEGSGGGKAKKKKWSKGKVRDKLNNQVLFDKATYEKLYKEVPAYKLITPSVVSERLKIRGSLAKRGLRELCQKGLIRMVVHHHAQVIYTRTTKGDDPVA</sequence>
<dbReference type="VEuPathDB" id="VectorBase:AAEL021083"/>
<dbReference type="FunFam" id="1.10.10.10:FF:000166">
    <property type="entry name" value="40S ribosomal protein S25"/>
    <property type="match status" value="1"/>
</dbReference>
<accession>Q0C781</accession>
<dbReference type="PANTHER" id="PTHR12850">
    <property type="entry name" value="40S RIBOSOMAL PROTEIN S25"/>
    <property type="match status" value="1"/>
</dbReference>
<evidence type="ECO:0000256" key="4">
    <source>
        <dbReference type="ARBA" id="ARBA00035148"/>
    </source>
</evidence>
<dbReference type="HOGENOM" id="CLU_129470_0_1_1"/>
<organism evidence="7 8">
    <name type="scientific">Aedes aegypti</name>
    <name type="common">Yellowfever mosquito</name>
    <name type="synonym">Culex aegypti</name>
    <dbReference type="NCBI Taxonomy" id="7159"/>
    <lineage>
        <taxon>Eukaryota</taxon>
        <taxon>Metazoa</taxon>
        <taxon>Ecdysozoa</taxon>
        <taxon>Arthropoda</taxon>
        <taxon>Hexapoda</taxon>
        <taxon>Insecta</taxon>
        <taxon>Pterygota</taxon>
        <taxon>Neoptera</taxon>
        <taxon>Endopterygota</taxon>
        <taxon>Diptera</taxon>
        <taxon>Nematocera</taxon>
        <taxon>Culicoidea</taxon>
        <taxon>Culicidae</taxon>
        <taxon>Culicinae</taxon>
        <taxon>Aedini</taxon>
        <taxon>Aedes</taxon>
        <taxon>Stegomyia</taxon>
    </lineage>
</organism>
<dbReference type="GO" id="GO:0022626">
    <property type="term" value="C:cytosolic ribosome"/>
    <property type="evidence" value="ECO:0007669"/>
    <property type="project" value="UniProtKB-ARBA"/>
</dbReference>
<dbReference type="Gene3D" id="3.30.63.20">
    <property type="match status" value="1"/>
</dbReference>
<dbReference type="GO" id="GO:1990904">
    <property type="term" value="C:ribonucleoprotein complex"/>
    <property type="evidence" value="ECO:0007669"/>
    <property type="project" value="UniProtKB-KW"/>
</dbReference>
<dbReference type="InParanoid" id="Q0C781"/>
<feature type="compositionally biased region" description="Basic residues" evidence="6">
    <location>
        <begin position="110"/>
        <end position="119"/>
    </location>
</feature>
<dbReference type="EMBL" id="CH477186">
    <property type="protein sequence ID" value="EAT48946.1"/>
    <property type="molecule type" value="Genomic_DNA"/>
</dbReference>
<dbReference type="Proteomes" id="UP000682892">
    <property type="component" value="Chromosome 1"/>
</dbReference>
<dbReference type="InterPro" id="IPR004977">
    <property type="entry name" value="Ribosomal_eS25"/>
</dbReference>
<comment type="similarity">
    <text evidence="1">Belongs to the eukaryotic ribosomal protein eS25 family.</text>
</comment>
<dbReference type="GO" id="GO:0003735">
    <property type="term" value="F:structural constituent of ribosome"/>
    <property type="evidence" value="ECO:0007669"/>
    <property type="project" value="UniProtKB-ARBA"/>
</dbReference>
<evidence type="ECO:0000313" key="7">
    <source>
        <dbReference type="EMBL" id="EAT48945.1"/>
    </source>
</evidence>
<reference evidence="7" key="2">
    <citation type="journal article" date="2007" name="Science">
        <title>Genome sequence of Aedes aegypti, a major arbovirus vector.</title>
        <authorList>
            <person name="Nene V."/>
            <person name="Wortman J.R."/>
            <person name="Lawson D."/>
            <person name="Haas B."/>
            <person name="Kodira C."/>
            <person name="Tu Z.J."/>
            <person name="Loftus B."/>
            <person name="Xi Z."/>
            <person name="Megy K."/>
            <person name="Grabherr M."/>
            <person name="Ren Q."/>
            <person name="Zdobnov E.M."/>
            <person name="Lobo N.F."/>
            <person name="Campbell K.S."/>
            <person name="Brown S.E."/>
            <person name="Bonaldo M.F."/>
            <person name="Zhu J."/>
            <person name="Sinkins S.P."/>
            <person name="Hogenkamp D.G."/>
            <person name="Amedeo P."/>
            <person name="Arensburger P."/>
            <person name="Atkinson P.W."/>
            <person name="Bidwell S."/>
            <person name="Biedler J."/>
            <person name="Birney E."/>
            <person name="Bruggner R.V."/>
            <person name="Costas J."/>
            <person name="Coy M.R."/>
            <person name="Crabtree J."/>
            <person name="Crawford M."/>
            <person name="Debruyn B."/>
            <person name="Decaprio D."/>
            <person name="Eiglmeier K."/>
            <person name="Eisenstadt E."/>
            <person name="El-Dorry H."/>
            <person name="Gelbart W.M."/>
            <person name="Gomes S.L."/>
            <person name="Hammond M."/>
            <person name="Hannick L.I."/>
            <person name="Hogan J.R."/>
            <person name="Holmes M.H."/>
            <person name="Jaffe D."/>
            <person name="Johnston J.S."/>
            <person name="Kennedy R.C."/>
            <person name="Koo H."/>
            <person name="Kravitz S."/>
            <person name="Kriventseva E.V."/>
            <person name="Kulp D."/>
            <person name="Labutti K."/>
            <person name="Lee E."/>
            <person name="Li S."/>
            <person name="Lovin D.D."/>
            <person name="Mao C."/>
            <person name="Mauceli E."/>
            <person name="Menck C.F."/>
            <person name="Miller J.R."/>
            <person name="Montgomery P."/>
            <person name="Mori A."/>
            <person name="Nascimento A.L."/>
            <person name="Naveira H.F."/>
            <person name="Nusbaum C."/>
            <person name="O'leary S."/>
            <person name="Orvis J."/>
            <person name="Pertea M."/>
            <person name="Quesneville H."/>
            <person name="Reidenbach K.R."/>
            <person name="Rogers Y.H."/>
            <person name="Roth C.W."/>
            <person name="Schneider J.R."/>
            <person name="Schatz M."/>
            <person name="Shumway M."/>
            <person name="Stanke M."/>
            <person name="Stinson E.O."/>
            <person name="Tubio J.M."/>
            <person name="Vanzee J.P."/>
            <person name="Verjovski-Almeida S."/>
            <person name="Werner D."/>
            <person name="White O."/>
            <person name="Wyder S."/>
            <person name="Zeng Q."/>
            <person name="Zhao Q."/>
            <person name="Zhao Y."/>
            <person name="Hill C.A."/>
            <person name="Raikhel A.S."/>
            <person name="Soares M.B."/>
            <person name="Knudson D.L."/>
            <person name="Lee N.H."/>
            <person name="Galagan J."/>
            <person name="Salzberg S.L."/>
            <person name="Paulsen I.T."/>
            <person name="Dimopoulos G."/>
            <person name="Collins F.H."/>
            <person name="Birren B."/>
            <person name="Fraser-Liggett C.M."/>
            <person name="Severson D.W."/>
        </authorList>
    </citation>
    <scope>NUCLEOTIDE SEQUENCE [LARGE SCALE GENOMIC DNA]</scope>
    <source>
        <strain evidence="7">Liverpool</strain>
    </source>
</reference>
<dbReference type="Pfam" id="PF03297">
    <property type="entry name" value="Ribosomal_S25"/>
    <property type="match status" value="1"/>
</dbReference>
<name>Q0C781_AEDAE</name>
<evidence type="ECO:0000256" key="5">
    <source>
        <dbReference type="ARBA" id="ARBA00035460"/>
    </source>
</evidence>
<dbReference type="AlphaFoldDB" id="Q0C781"/>
<keyword evidence="2" id="KW-0689">Ribosomal protein</keyword>
<dbReference type="FunFam" id="3.30.63.20:FF:000001">
    <property type="entry name" value="40S ribosomal protein S25"/>
    <property type="match status" value="1"/>
</dbReference>
<keyword evidence="3" id="KW-0687">Ribonucleoprotein</keyword>
<protein>
    <recommendedName>
        <fullName evidence="4">Small ribosomal subunit protein eS25</fullName>
    </recommendedName>
    <alternativeName>
        <fullName evidence="5">40S ribosomal protein S25</fullName>
    </alternativeName>
</protein>
<gene>
    <name evidence="7" type="ORF">AaeL_AAEL000068</name>
</gene>
<evidence type="ECO:0000313" key="8">
    <source>
        <dbReference type="Proteomes" id="UP000682892"/>
    </source>
</evidence>
<reference evidence="7" key="3">
    <citation type="submission" date="2012-09" db="EMBL/GenBank/DDBJ databases">
        <authorList>
            <consortium name="VectorBase"/>
        </authorList>
    </citation>
    <scope>NUCLEOTIDE SEQUENCE</scope>
    <source>
        <strain evidence="7">Liverpool</strain>
    </source>
</reference>
<accession>A6KUX7</accession>
<proteinExistence type="inferred from homology"/>
<dbReference type="EMBL" id="CH477186">
    <property type="protein sequence ID" value="EAT48945.1"/>
    <property type="molecule type" value="Genomic_DNA"/>
</dbReference>
<evidence type="ECO:0000256" key="2">
    <source>
        <dbReference type="ARBA" id="ARBA00022980"/>
    </source>
</evidence>
<reference evidence="7" key="1">
    <citation type="submission" date="2005-10" db="EMBL/GenBank/DDBJ databases">
        <authorList>
            <person name="Loftus B.J."/>
            <person name="Nene V.M."/>
            <person name="Hannick L.I."/>
            <person name="Bidwell S."/>
            <person name="Haas B."/>
            <person name="Amedeo P."/>
            <person name="Orvis J."/>
            <person name="Wortman J.R."/>
            <person name="White O.R."/>
            <person name="Salzberg S."/>
            <person name="Shumway M."/>
            <person name="Koo H."/>
            <person name="Zhao Y."/>
            <person name="Holmes M."/>
            <person name="Miller J."/>
            <person name="Schatz M."/>
            <person name="Pop M."/>
            <person name="Pai G."/>
            <person name="Utterback T."/>
            <person name="Rogers Y.-H."/>
            <person name="Kravitz S."/>
            <person name="Fraser C.M."/>
        </authorList>
    </citation>
    <scope>NUCLEOTIDE SEQUENCE</scope>
    <source>
        <strain evidence="7">Liverpool</strain>
    </source>
</reference>